<dbReference type="CDD" id="cd05374">
    <property type="entry name" value="17beta-HSD-like_SDR_c"/>
    <property type="match status" value="1"/>
</dbReference>
<organism evidence="4 5">
    <name type="scientific">Lactobacillus acetotolerans</name>
    <dbReference type="NCBI Taxonomy" id="1600"/>
    <lineage>
        <taxon>Bacteria</taxon>
        <taxon>Bacillati</taxon>
        <taxon>Bacillota</taxon>
        <taxon>Bacilli</taxon>
        <taxon>Lactobacillales</taxon>
        <taxon>Lactobacillaceae</taxon>
        <taxon>Lactobacillus</taxon>
    </lineage>
</organism>
<dbReference type="InterPro" id="IPR036291">
    <property type="entry name" value="NAD(P)-bd_dom_sf"/>
</dbReference>
<dbReference type="PRINTS" id="PR00080">
    <property type="entry name" value="SDRFAMILY"/>
</dbReference>
<keyword evidence="2" id="KW-0560">Oxidoreductase</keyword>
<evidence type="ECO:0000256" key="3">
    <source>
        <dbReference type="RuleBase" id="RU000363"/>
    </source>
</evidence>
<proteinExistence type="inferred from homology"/>
<dbReference type="Proteomes" id="UP000325393">
    <property type="component" value="Chromosome"/>
</dbReference>
<accession>A0A5P5ZIM9</accession>
<protein>
    <submittedName>
        <fullName evidence="4">SDR family NAD(P)-dependent oxidoreductase</fullName>
    </submittedName>
</protein>
<dbReference type="Pfam" id="PF00106">
    <property type="entry name" value="adh_short"/>
    <property type="match status" value="1"/>
</dbReference>
<evidence type="ECO:0000256" key="2">
    <source>
        <dbReference type="ARBA" id="ARBA00023002"/>
    </source>
</evidence>
<dbReference type="GO" id="GO:0016491">
    <property type="term" value="F:oxidoreductase activity"/>
    <property type="evidence" value="ECO:0007669"/>
    <property type="project" value="UniProtKB-KW"/>
</dbReference>
<dbReference type="GeneID" id="78212122"/>
<name>A0A5P5ZIM9_9LACO</name>
<dbReference type="PRINTS" id="PR00081">
    <property type="entry name" value="GDHRDH"/>
</dbReference>
<dbReference type="AlphaFoldDB" id="A0A5P5ZIM9"/>
<comment type="similarity">
    <text evidence="1 3">Belongs to the short-chain dehydrogenases/reductases (SDR) family.</text>
</comment>
<dbReference type="PANTHER" id="PTHR43976:SF16">
    <property type="entry name" value="SHORT-CHAIN DEHYDROGENASE_REDUCTASE FAMILY PROTEIN"/>
    <property type="match status" value="1"/>
</dbReference>
<dbReference type="InterPro" id="IPR051911">
    <property type="entry name" value="SDR_oxidoreductase"/>
</dbReference>
<dbReference type="EMBL" id="CP044496">
    <property type="protein sequence ID" value="QFG51180.1"/>
    <property type="molecule type" value="Genomic_DNA"/>
</dbReference>
<evidence type="ECO:0000313" key="4">
    <source>
        <dbReference type="EMBL" id="QFG51180.1"/>
    </source>
</evidence>
<evidence type="ECO:0000256" key="1">
    <source>
        <dbReference type="ARBA" id="ARBA00006484"/>
    </source>
</evidence>
<gene>
    <name evidence="4" type="ORF">LA749_03875</name>
</gene>
<dbReference type="InterPro" id="IPR002347">
    <property type="entry name" value="SDR_fam"/>
</dbReference>
<evidence type="ECO:0000313" key="5">
    <source>
        <dbReference type="Proteomes" id="UP000325393"/>
    </source>
</evidence>
<dbReference type="Gene3D" id="3.40.50.720">
    <property type="entry name" value="NAD(P)-binding Rossmann-like Domain"/>
    <property type="match status" value="1"/>
</dbReference>
<dbReference type="NCBIfam" id="NF004826">
    <property type="entry name" value="PRK06182.1"/>
    <property type="match status" value="1"/>
</dbReference>
<dbReference type="RefSeq" id="WP_056970730.1">
    <property type="nucleotide sequence ID" value="NZ_CP044496.1"/>
</dbReference>
<dbReference type="PANTHER" id="PTHR43976">
    <property type="entry name" value="SHORT CHAIN DEHYDROGENASE"/>
    <property type="match status" value="1"/>
</dbReference>
<dbReference type="SUPFAM" id="SSF51735">
    <property type="entry name" value="NAD(P)-binding Rossmann-fold domains"/>
    <property type="match status" value="1"/>
</dbReference>
<reference evidence="4 5" key="1">
    <citation type="submission" date="2019-09" db="EMBL/GenBank/DDBJ databases">
        <title>Genome sequencing of Lactobacillus acetotolerans.</title>
        <authorList>
            <person name="Kim K."/>
        </authorList>
    </citation>
    <scope>NUCLEOTIDE SEQUENCE [LARGE SCALE GENOMIC DNA]</scope>
    <source>
        <strain evidence="4 5">LA749</strain>
    </source>
</reference>
<sequence>MKTILITGASSGIGYQTAELLAKAGNQVFGAARHVNAMDPLKKLGVIPIVMDVTSESSIKNGLQAIIQKAGKIDILINGAGYGSFGAIENVTIAEAKRQFDVNVFGLTALTKLVLPYMKKQHSGKIINISSMAGRFSSSLAGWYFASKHAVEALSDSLRMEVKRFGIKVVLIEPGAIKSNWSHIAMDHLVKSSRGTDYEKVANKMARQTNKIYASKFASKPSLVAKKIKKVVDSNHLRPRYLFGFSAKPTIFFNAILPTRLMDKLIPMFM</sequence>